<dbReference type="PANTHER" id="PTHR35726:SF4">
    <property type="entry name" value="GLUTAMIC ACID-RICH PROTEIN-LIKE"/>
    <property type="match status" value="1"/>
</dbReference>
<reference evidence="2" key="1">
    <citation type="journal article" date="2019" name="Toxins">
        <title>Detection of Abrin-Like and Prepropulchellin-Like Toxin Genes and Transcripts Using Whole Genome Sequencing and Full-Length Transcript Sequencing of Abrus precatorius.</title>
        <authorList>
            <person name="Hovde B.T."/>
            <person name="Daligault H.E."/>
            <person name="Hanschen E.R."/>
            <person name="Kunde Y.A."/>
            <person name="Johnson M.B."/>
            <person name="Starkenburg S.R."/>
            <person name="Johnson S.L."/>
        </authorList>
    </citation>
    <scope>NUCLEOTIDE SEQUENCE [LARGE SCALE GENOMIC DNA]</scope>
</reference>
<reference evidence="3" key="2">
    <citation type="submission" date="2025-08" db="UniProtKB">
        <authorList>
            <consortium name="RefSeq"/>
        </authorList>
    </citation>
    <scope>IDENTIFICATION</scope>
    <source>
        <tissue evidence="3">Young leaves</tissue>
    </source>
</reference>
<evidence type="ECO:0000256" key="1">
    <source>
        <dbReference type="SAM" id="MobiDB-lite"/>
    </source>
</evidence>
<dbReference type="OrthoDB" id="1077311at2759"/>
<dbReference type="RefSeq" id="XP_027349378.1">
    <property type="nucleotide sequence ID" value="XM_027493577.1"/>
</dbReference>
<protein>
    <submittedName>
        <fullName evidence="3">Uncharacterized protein LOC113860987</fullName>
    </submittedName>
</protein>
<feature type="region of interest" description="Disordered" evidence="1">
    <location>
        <begin position="59"/>
        <end position="101"/>
    </location>
</feature>
<keyword evidence="2" id="KW-1185">Reference proteome</keyword>
<evidence type="ECO:0000313" key="2">
    <source>
        <dbReference type="Proteomes" id="UP000694853"/>
    </source>
</evidence>
<accession>A0A8B8L1F5</accession>
<dbReference type="Proteomes" id="UP000694853">
    <property type="component" value="Unplaced"/>
</dbReference>
<dbReference type="KEGG" id="aprc:113860987"/>
<sequence>MDMKNPYDVSSSCMLLEATGDSEVDCSPIMGDHAFEFGRADDDDAQSCSYDNSETFSAAELDGYESLNDDDGDEKKNDVHGTSYCEDDEMQGHNKSCVSDDSGQELVDEMEKNRLFWEACLAS</sequence>
<proteinExistence type="predicted"/>
<gene>
    <name evidence="3" type="primary">LOC113860987</name>
</gene>
<dbReference type="PANTHER" id="PTHR35726">
    <property type="entry name" value="GLUTAMIC ACID-RICH PROTEIN-LIKE"/>
    <property type="match status" value="1"/>
</dbReference>
<dbReference type="GeneID" id="113860987"/>
<evidence type="ECO:0000313" key="3">
    <source>
        <dbReference type="RefSeq" id="XP_027349378.1"/>
    </source>
</evidence>
<dbReference type="AlphaFoldDB" id="A0A8B8L1F5"/>
<organism evidence="2 3">
    <name type="scientific">Abrus precatorius</name>
    <name type="common">Indian licorice</name>
    <name type="synonym">Glycine abrus</name>
    <dbReference type="NCBI Taxonomy" id="3816"/>
    <lineage>
        <taxon>Eukaryota</taxon>
        <taxon>Viridiplantae</taxon>
        <taxon>Streptophyta</taxon>
        <taxon>Embryophyta</taxon>
        <taxon>Tracheophyta</taxon>
        <taxon>Spermatophyta</taxon>
        <taxon>Magnoliopsida</taxon>
        <taxon>eudicotyledons</taxon>
        <taxon>Gunneridae</taxon>
        <taxon>Pentapetalae</taxon>
        <taxon>rosids</taxon>
        <taxon>fabids</taxon>
        <taxon>Fabales</taxon>
        <taxon>Fabaceae</taxon>
        <taxon>Papilionoideae</taxon>
        <taxon>50 kb inversion clade</taxon>
        <taxon>NPAAA clade</taxon>
        <taxon>indigoferoid/millettioid clade</taxon>
        <taxon>Abreae</taxon>
        <taxon>Abrus</taxon>
    </lineage>
</organism>
<name>A0A8B8L1F5_ABRPR</name>